<dbReference type="SUPFAM" id="SSF52172">
    <property type="entry name" value="CheY-like"/>
    <property type="match status" value="1"/>
</dbReference>
<reference evidence="9" key="1">
    <citation type="journal article" date="2022" name="Environ. Microbiol.">
        <title>Geoalkalibacter halelectricus SAP #1 sp. nov. possessing extracellular electron transfer and mineral#reducing capabilities from a haloalkaline environment.</title>
        <authorList>
            <person name="Yadav S."/>
            <person name="Singh R."/>
            <person name="Sundharam S.S."/>
            <person name="Chaudhary S."/>
            <person name="Krishnamurthi S."/>
            <person name="Patil S.A."/>
        </authorList>
    </citation>
    <scope>NUCLEOTIDE SEQUENCE</scope>
    <source>
        <strain evidence="9">SAP-1</strain>
    </source>
</reference>
<evidence type="ECO:0000256" key="3">
    <source>
        <dbReference type="ARBA" id="ARBA00023015"/>
    </source>
</evidence>
<dbReference type="PROSITE" id="PS00688">
    <property type="entry name" value="SIGMA54_INTERACT_3"/>
    <property type="match status" value="1"/>
</dbReference>
<feature type="modified residue" description="4-aspartylphosphate" evidence="6">
    <location>
        <position position="56"/>
    </location>
</feature>
<dbReference type="PROSITE" id="PS50110">
    <property type="entry name" value="RESPONSE_REGULATORY"/>
    <property type="match status" value="1"/>
</dbReference>
<keyword evidence="4" id="KW-0238">DNA-binding</keyword>
<keyword evidence="2" id="KW-0067">ATP-binding</keyword>
<dbReference type="PANTHER" id="PTHR32071">
    <property type="entry name" value="TRANSCRIPTIONAL REGULATORY PROTEIN"/>
    <property type="match status" value="1"/>
</dbReference>
<keyword evidence="5" id="KW-0804">Transcription</keyword>
<dbReference type="PANTHER" id="PTHR32071:SF116">
    <property type="entry name" value="TRANSCRIPTIONAL REGULATORY PROTEIN GLRR"/>
    <property type="match status" value="1"/>
</dbReference>
<dbReference type="Gene3D" id="3.40.50.300">
    <property type="entry name" value="P-loop containing nucleotide triphosphate hydrolases"/>
    <property type="match status" value="1"/>
</dbReference>
<dbReference type="InterPro" id="IPR001789">
    <property type="entry name" value="Sig_transdc_resp-reg_receiver"/>
</dbReference>
<dbReference type="SMART" id="SM00382">
    <property type="entry name" value="AAA"/>
    <property type="match status" value="1"/>
</dbReference>
<dbReference type="SUPFAM" id="SSF52540">
    <property type="entry name" value="P-loop containing nucleoside triphosphate hydrolases"/>
    <property type="match status" value="1"/>
</dbReference>
<dbReference type="SMART" id="SM00448">
    <property type="entry name" value="REC"/>
    <property type="match status" value="1"/>
</dbReference>
<evidence type="ECO:0000256" key="1">
    <source>
        <dbReference type="ARBA" id="ARBA00022741"/>
    </source>
</evidence>
<dbReference type="SUPFAM" id="SSF46689">
    <property type="entry name" value="Homeodomain-like"/>
    <property type="match status" value="1"/>
</dbReference>
<dbReference type="EMBL" id="CP092109">
    <property type="protein sequence ID" value="UWZ81144.1"/>
    <property type="molecule type" value="Genomic_DNA"/>
</dbReference>
<evidence type="ECO:0000259" key="8">
    <source>
        <dbReference type="PROSITE" id="PS50110"/>
    </source>
</evidence>
<dbReference type="Gene3D" id="1.10.8.60">
    <property type="match status" value="1"/>
</dbReference>
<dbReference type="Proteomes" id="UP001060414">
    <property type="component" value="Chromosome"/>
</dbReference>
<evidence type="ECO:0000313" key="10">
    <source>
        <dbReference type="Proteomes" id="UP001060414"/>
    </source>
</evidence>
<keyword evidence="6" id="KW-0597">Phosphoprotein</keyword>
<gene>
    <name evidence="9" type="ORF">L9S41_07040</name>
</gene>
<dbReference type="InterPro" id="IPR025662">
    <property type="entry name" value="Sigma_54_int_dom_ATP-bd_1"/>
</dbReference>
<name>A0ABY5ZQM8_9BACT</name>
<dbReference type="Pfam" id="PF00072">
    <property type="entry name" value="Response_reg"/>
    <property type="match status" value="1"/>
</dbReference>
<dbReference type="PROSITE" id="PS50045">
    <property type="entry name" value="SIGMA54_INTERACT_4"/>
    <property type="match status" value="1"/>
</dbReference>
<proteinExistence type="predicted"/>
<dbReference type="CDD" id="cd00009">
    <property type="entry name" value="AAA"/>
    <property type="match status" value="1"/>
</dbReference>
<keyword evidence="3" id="KW-0805">Transcription regulation</keyword>
<dbReference type="InterPro" id="IPR027417">
    <property type="entry name" value="P-loop_NTPase"/>
</dbReference>
<evidence type="ECO:0000256" key="4">
    <source>
        <dbReference type="ARBA" id="ARBA00023125"/>
    </source>
</evidence>
<dbReference type="PROSITE" id="PS00675">
    <property type="entry name" value="SIGMA54_INTERACT_1"/>
    <property type="match status" value="1"/>
</dbReference>
<keyword evidence="10" id="KW-1185">Reference proteome</keyword>
<sequence>MILDKKRILLVDDDEDLLKLLAMRLTGNGYDVSLAQSGEEALALLPVIRPQLVITDLRMEGMNGLALFDAIRKSNTSLPVIILTAHGSIPDAVDATKRGVFTFLTKPINSRELLREVEKALSLSPGGGGDLPGQEWRREIITQSPLVEDLLRKALLAAASNSSVLIRGESGTGKELLARAIHRASARAAQPFVAVNCGAIPDSLLESELFGHVKGAFTGADRNHAGLFRSADGGTLFLDEIGDMPLALQVKLLRVLQEKQVRAIGSALATSINVRIISATHRVLEDEIKEGNFREDLYYRLNVVSLELPTLAERREDIPLLANHFLHKVTSETGKKVGGISPEAMEVLISASWPGNIRQLGNVVEQAVALSTSHLISADLIHNAIRETPEDIPSFADARRQFEQEYLVQLLKITNGNVSQAARLAKRNRTEFYKLLNRHHIVPTLFK</sequence>
<evidence type="ECO:0000256" key="2">
    <source>
        <dbReference type="ARBA" id="ARBA00022840"/>
    </source>
</evidence>
<accession>A0ABY5ZQM8</accession>
<dbReference type="Pfam" id="PF00158">
    <property type="entry name" value="Sigma54_activat"/>
    <property type="match status" value="1"/>
</dbReference>
<evidence type="ECO:0000313" key="9">
    <source>
        <dbReference type="EMBL" id="UWZ81144.1"/>
    </source>
</evidence>
<organism evidence="9 10">
    <name type="scientific">Geoalkalibacter halelectricus</name>
    <dbReference type="NCBI Taxonomy" id="2847045"/>
    <lineage>
        <taxon>Bacteria</taxon>
        <taxon>Pseudomonadati</taxon>
        <taxon>Thermodesulfobacteriota</taxon>
        <taxon>Desulfuromonadia</taxon>
        <taxon>Desulfuromonadales</taxon>
        <taxon>Geoalkalibacteraceae</taxon>
        <taxon>Geoalkalibacter</taxon>
    </lineage>
</organism>
<dbReference type="InterPro" id="IPR058031">
    <property type="entry name" value="AAA_lid_NorR"/>
</dbReference>
<keyword evidence="1" id="KW-0547">Nucleotide-binding</keyword>
<dbReference type="Gene3D" id="1.10.10.60">
    <property type="entry name" value="Homeodomain-like"/>
    <property type="match status" value="1"/>
</dbReference>
<evidence type="ECO:0000259" key="7">
    <source>
        <dbReference type="PROSITE" id="PS50045"/>
    </source>
</evidence>
<dbReference type="PROSITE" id="PS00676">
    <property type="entry name" value="SIGMA54_INTERACT_2"/>
    <property type="match status" value="1"/>
</dbReference>
<evidence type="ECO:0000256" key="6">
    <source>
        <dbReference type="PROSITE-ProRule" id="PRU00169"/>
    </source>
</evidence>
<feature type="domain" description="Sigma-54 factor interaction" evidence="7">
    <location>
        <begin position="140"/>
        <end position="369"/>
    </location>
</feature>
<dbReference type="InterPro" id="IPR002078">
    <property type="entry name" value="Sigma_54_int"/>
</dbReference>
<dbReference type="InterPro" id="IPR025943">
    <property type="entry name" value="Sigma_54_int_dom_ATP-bd_2"/>
</dbReference>
<dbReference type="InterPro" id="IPR011006">
    <property type="entry name" value="CheY-like_superfamily"/>
</dbReference>
<dbReference type="InterPro" id="IPR009057">
    <property type="entry name" value="Homeodomain-like_sf"/>
</dbReference>
<dbReference type="Pfam" id="PF25601">
    <property type="entry name" value="AAA_lid_14"/>
    <property type="match status" value="1"/>
</dbReference>
<dbReference type="Gene3D" id="3.40.50.2300">
    <property type="match status" value="1"/>
</dbReference>
<dbReference type="InterPro" id="IPR025944">
    <property type="entry name" value="Sigma_54_int_dom_CS"/>
</dbReference>
<dbReference type="RefSeq" id="WP_260749516.1">
    <property type="nucleotide sequence ID" value="NZ_CP092109.1"/>
</dbReference>
<protein>
    <submittedName>
        <fullName evidence="9">Sigma 54-interacting transcriptional regulator</fullName>
    </submittedName>
</protein>
<dbReference type="InterPro" id="IPR003593">
    <property type="entry name" value="AAA+_ATPase"/>
</dbReference>
<evidence type="ECO:0000256" key="5">
    <source>
        <dbReference type="ARBA" id="ARBA00023163"/>
    </source>
</evidence>
<feature type="domain" description="Response regulatory" evidence="8">
    <location>
        <begin position="7"/>
        <end position="121"/>
    </location>
</feature>